<proteinExistence type="predicted"/>
<evidence type="ECO:0000313" key="1">
    <source>
        <dbReference type="EMBL" id="KAK9324055.1"/>
    </source>
</evidence>
<protein>
    <submittedName>
        <fullName evidence="1">Uncharacterized protein</fullName>
    </submittedName>
</protein>
<accession>A0ACC3TSR5</accession>
<comment type="caution">
    <text evidence="1">The sequence shown here is derived from an EMBL/GenBank/DDBJ whole genome shotgun (WGS) entry which is preliminary data.</text>
</comment>
<dbReference type="Proteomes" id="UP001489719">
    <property type="component" value="Unassembled WGS sequence"/>
</dbReference>
<keyword evidence="2" id="KW-1185">Reference proteome</keyword>
<reference evidence="2" key="1">
    <citation type="journal article" date="2024" name="Front. Bioeng. Biotechnol.">
        <title>Genome-scale model development and genomic sequencing of the oleaginous clade Lipomyces.</title>
        <authorList>
            <person name="Czajka J.J."/>
            <person name="Han Y."/>
            <person name="Kim J."/>
            <person name="Mondo S.J."/>
            <person name="Hofstad B.A."/>
            <person name="Robles A."/>
            <person name="Haridas S."/>
            <person name="Riley R."/>
            <person name="LaButti K."/>
            <person name="Pangilinan J."/>
            <person name="Andreopoulos W."/>
            <person name="Lipzen A."/>
            <person name="Yan J."/>
            <person name="Wang M."/>
            <person name="Ng V."/>
            <person name="Grigoriev I.V."/>
            <person name="Spatafora J.W."/>
            <person name="Magnuson J.K."/>
            <person name="Baker S.E."/>
            <person name="Pomraning K.R."/>
        </authorList>
    </citation>
    <scope>NUCLEOTIDE SEQUENCE [LARGE SCALE GENOMIC DNA]</scope>
    <source>
        <strain evidence="2">CBS 10300</strain>
    </source>
</reference>
<evidence type="ECO:0000313" key="2">
    <source>
        <dbReference type="Proteomes" id="UP001489719"/>
    </source>
</evidence>
<sequence length="306" mass="34362">MSRDVPNMFCILKYDLEMDICRYLASLWNKVPSPQKRSTSTASEPDQEPSGHKSAKPDLEKSEDGKIINAGESSLASKSTRTEAITDSTNSTPRSSSRKPPVVNYYVKEPQSSVKSTTSTSMSRKKEPVESDIDDDEDEDTYTVEAIKGHNFNKKGELLFYIKWLGYDKPEDDSWEPESNLDGAREMVEEYLEKIGGRPEPPANVKRKRGAPPGPRRQKAQKIEETKDVSSEANGTRDDEVADLPLGSWETKIKEIKSISKTDQGKLLFTIEWVSGQKDAAVEAQVLYSKAPQKALQFYESHIQFS</sequence>
<organism evidence="1 2">
    <name type="scientific">Lipomyces orientalis</name>
    <dbReference type="NCBI Taxonomy" id="1233043"/>
    <lineage>
        <taxon>Eukaryota</taxon>
        <taxon>Fungi</taxon>
        <taxon>Dikarya</taxon>
        <taxon>Ascomycota</taxon>
        <taxon>Saccharomycotina</taxon>
        <taxon>Lipomycetes</taxon>
        <taxon>Lipomycetales</taxon>
        <taxon>Lipomycetaceae</taxon>
        <taxon>Lipomyces</taxon>
    </lineage>
</organism>
<gene>
    <name evidence="1" type="ORF">V1517DRAFT_337214</name>
</gene>
<name>A0ACC3TSR5_9ASCO</name>
<dbReference type="EMBL" id="MU970054">
    <property type="protein sequence ID" value="KAK9324055.1"/>
    <property type="molecule type" value="Genomic_DNA"/>
</dbReference>